<dbReference type="GO" id="GO:0000723">
    <property type="term" value="P:telomere maintenance"/>
    <property type="evidence" value="ECO:0007669"/>
    <property type="project" value="TreeGrafter"/>
</dbReference>
<feature type="compositionally biased region" description="Polar residues" evidence="1">
    <location>
        <begin position="1063"/>
        <end position="1096"/>
    </location>
</feature>
<dbReference type="PANTHER" id="PTHR22928:SF3">
    <property type="entry name" value="TELOMERE-ASSOCIATED PROTEIN RIF1"/>
    <property type="match status" value="1"/>
</dbReference>
<dbReference type="GO" id="GO:0005634">
    <property type="term" value="C:nucleus"/>
    <property type="evidence" value="ECO:0007669"/>
    <property type="project" value="TreeGrafter"/>
</dbReference>
<evidence type="ECO:0000313" key="3">
    <source>
        <dbReference type="Proteomes" id="UP000053825"/>
    </source>
</evidence>
<feature type="region of interest" description="Disordered" evidence="1">
    <location>
        <begin position="1015"/>
        <end position="1178"/>
    </location>
</feature>
<dbReference type="OrthoDB" id="5399929at2759"/>
<feature type="region of interest" description="Disordered" evidence="1">
    <location>
        <begin position="1197"/>
        <end position="1248"/>
    </location>
</feature>
<dbReference type="GO" id="GO:0140445">
    <property type="term" value="C:chromosome, telomeric repeat region"/>
    <property type="evidence" value="ECO:0007669"/>
    <property type="project" value="TreeGrafter"/>
</dbReference>
<keyword evidence="3" id="KW-1185">Reference proteome</keyword>
<evidence type="ECO:0000313" key="2">
    <source>
        <dbReference type="EMBL" id="KOC61120.1"/>
    </source>
</evidence>
<dbReference type="Proteomes" id="UP000053825">
    <property type="component" value="Unassembled WGS sequence"/>
</dbReference>
<dbReference type="EMBL" id="KQ414784">
    <property type="protein sequence ID" value="KOC61120.1"/>
    <property type="molecule type" value="Genomic_DNA"/>
</dbReference>
<dbReference type="CDD" id="cd14267">
    <property type="entry name" value="Rif1_CTD_C-II_like"/>
    <property type="match status" value="1"/>
</dbReference>
<sequence>MASNMQSFPRMLKMLRENSNVKEKREALTYIRSNSKKLESTKAIKEEQYKELCKLVVDAFANGNSDIQNEAYETLNVIIREFKDHTLNLFEALSRISQKNRLKILKLLEVVEDNAIATFAYDAHAVNFFNNCMCTIQTNTMPWTAPTACVDNIQALIDAESRPLSDDQRLEEETINYCITLLRRLYKVAASDIKVQGFNVLLMDKVILLAYMGHKRQRGPALKLLQQALAANILSHVHNKLSVAWARYISALQSIYCKRMLLLVTACELDWATQWNVSIQFLGVDLHRGAGLINNLLSVEEKAFKSTDTIIRRQAFLSWKLLVDNFALDPQELATARRIKLLCIPLNAKNSKTELIALTKLEVWWHVIIKLYKDISKFVNPVITQFLDFCFGPLGDTPLLSSKFDIVASPGKRFFKTKVVAVDALCQLLVNKQENHSVFSPILEERLPHSISNAVFQECYKRIIHSVGEALLVLSQLTDAEMKNRYQLGKILWTNLISYVQESKIEEKEIMCKDMMLVITELVNYAESKPMIRNLILDIILFEIADLSKNFNFQGDILSGLVFKLLQISILNKAEKKHYNALKSLLWQCIKSQRENVYYTHAFNYLKKILDKLHALSNAKDGNISVVFELWLVLADILTKYMDDIQEINEGTTTEHNLSTVESIVIFPFMYIHLEDQKQVQELAKAWKYLYRQFEMRTDLITTVKSNEILLNVATTMQHCLTENDKSSYLTIYCLDILLGTINYKLLVAHTEVPSIIYLLVDLIKCFLSNKNVKHCESALKALSAVIITIYGHNPEKVTPYLQVCKPAIELILHTEIEALYKEVASTWESLITIFKGLGKIIDYDLLSSYKKVIIQALSHPNLDIQIQTVSLFELHNVLSGSTKLILEEIEKESGRTKLLRKSDMTKKKNDQIVKLPNQVKIVGSILRGSSSPKFVTKEMDKSDKRLLNDSDSQDYVFIKTDLKFDVNRLTEHQKESLKRRREDIPALYNDLSQSSSQDTQNLQEWFDKKSRMLEETEKGHNEKENVSIQNILDDDANKENKIERKESETLNKSNVESDAKTTENVGQHVSLESVQKTKGNTDNNENSLAEGQVITTEKPYDNAEAKTSADFVSKESNSNAEEEPLENKDDQRLSPSVLDSGKRRNRSSVAVRSSVSPKSEETVSNQPGQSSVNQVLQRTLRTKVIPCKSDMINKQKALDNVENKSVKEDKRGVKRKSASDSENEGTGIRQRRKTTSLDMNNDSDSCKSTENCNTAMDLEGIMDEGNLSQRTRNEISRLRINMVFDSPLSTCRRLKGQEDVNKDTVNKKQSPENRSAKLKVAVSAVGDIVKKLPKLNDKELNSLSKNRGRPPRMKKVEKNIEASKPGDTNKTLQNRKDELEEENKNEESVQAEVVSKSISDDKYDLLDTDEYTTINVETVNDDEPNSETQSTSINQNVKYVEEESQTEEDMEDIIENSQELSKLEKQCNEKQCFIKINKIEKILPSMKCPDITIEDEEVAKIVSNNCDNDNNEVPKDNVKEFVETNEVNLNVPKISTPIIENNSYDSEKDIIFEGQKGNEGSSLKSLFEFSSPKGSMKRHIKFKTYSPKGRAAHMLGLVTKQAMMEAECYVINIDDEPAIKKAKSKDTDNDALLAKKEQGSTSKETDKVTATCSGRQEKIFSNMRSVDYCSSPPIKLFSNLKNDGEKVFSKIDKSVDCVFLQTDAQTDKVGVESLLETEELPILGWSSANPPSLTASPSASILKRQRQSIPEPDPESTTPNKRKRVSFADPPVSKEMGYEITSMDSPHKANKFTSRGLLIRKDSPLRLKQIRQKLLSIDSDKMEKEEVDITSASEVDLQCERENELLTKIAEELEYSENATTNTEVQTSCNFVEEESTNTVTVGVNTDNQIEIDNLGAEFEITQDSAFSKQVELISGNKIDQNERNEILETSKCSNASLKSTKIDDMVTQEDIFTGVDEKHNDYVKVTEATSDADTSNVQNTSIASTSLDSLQFNITNDSIIEHSSKKHVNSETLEDTVDAANLTDLNSSANSEEIFCGKLIRSSTKAAESVQEQDTLPVTDSVFGSLPLSQDSQITSDFNVEMSHPELLDSLYPIYPTLILCEEPISSIIEQLTNPLWVQHLSKYFTDRNVRTISDLARLSEREINRIPVKGNSKIEFVKSVLRSFEKTYAAKEMSNVKEFLDEVLNHKIGCSINTNVPASMLLSEPSSSTVFVNVPTADRNNETSTTAIESNINVSNIYPRIQYESATQTTILPDFTPVLMSSNVALIQTVNVPILTTANCTLETITGNTNSCTTSATGIMPIRKSVGTCTSSDSIYLSKTIVNKATKSVAAQMALEDLLDEIDVNLVLESAARRCTPDKLLIQYKNKMRHVPQVELESETIRMLGVENRNNCSEQTLKAACRACGANKVLLRLPDIFCADKQFFVKVLNAYRKKIRTSDCMNILDFNEVKDAVYQKCTSSELAEMLSKKLKEEEQQGIRTPMTELSSLDAMLKRMPVDVIISHTVANDELIPSPVVLDIALQNNSPSNIAQALESQSSPVTKNVFDKLWSSQFAVEHIDQYNISKEDLLKIFKAVCSKINTQDLLQAFYESMHLKLMVKQEKD</sequence>
<proteinExistence type="predicted"/>
<accession>A0A0L7QR67</accession>
<feature type="compositionally biased region" description="Basic and acidic residues" evidence="1">
    <location>
        <begin position="1036"/>
        <end position="1062"/>
    </location>
</feature>
<feature type="compositionally biased region" description="Polar residues" evidence="1">
    <location>
        <begin position="1163"/>
        <end position="1178"/>
    </location>
</feature>
<feature type="compositionally biased region" description="Basic and acidic residues" evidence="1">
    <location>
        <begin position="1197"/>
        <end position="1212"/>
    </location>
</feature>
<dbReference type="STRING" id="597456.A0A0L7QR67"/>
<organism evidence="2 3">
    <name type="scientific">Habropoda laboriosa</name>
    <dbReference type="NCBI Taxonomy" id="597456"/>
    <lineage>
        <taxon>Eukaryota</taxon>
        <taxon>Metazoa</taxon>
        <taxon>Ecdysozoa</taxon>
        <taxon>Arthropoda</taxon>
        <taxon>Hexapoda</taxon>
        <taxon>Insecta</taxon>
        <taxon>Pterygota</taxon>
        <taxon>Neoptera</taxon>
        <taxon>Endopterygota</taxon>
        <taxon>Hymenoptera</taxon>
        <taxon>Apocrita</taxon>
        <taxon>Aculeata</taxon>
        <taxon>Apoidea</taxon>
        <taxon>Anthophila</taxon>
        <taxon>Apidae</taxon>
        <taxon>Habropoda</taxon>
    </lineage>
</organism>
<feature type="region of interest" description="Disordered" evidence="1">
    <location>
        <begin position="1340"/>
        <end position="1394"/>
    </location>
</feature>
<protein>
    <submittedName>
        <fullName evidence="2">Telomere-associated protein RIF1</fullName>
    </submittedName>
</protein>
<evidence type="ECO:0000256" key="1">
    <source>
        <dbReference type="SAM" id="MobiDB-lite"/>
    </source>
</evidence>
<feature type="compositionally biased region" description="Polar residues" evidence="1">
    <location>
        <begin position="1237"/>
        <end position="1248"/>
    </location>
</feature>
<dbReference type="InterPro" id="IPR016024">
    <property type="entry name" value="ARM-type_fold"/>
</dbReference>
<feature type="compositionally biased region" description="Polar residues" evidence="1">
    <location>
        <begin position="1727"/>
        <end position="1740"/>
    </location>
</feature>
<reference evidence="2 3" key="1">
    <citation type="submission" date="2015-07" db="EMBL/GenBank/DDBJ databases">
        <title>The genome of Habropoda laboriosa.</title>
        <authorList>
            <person name="Pan H."/>
            <person name="Kapheim K."/>
        </authorList>
    </citation>
    <scope>NUCLEOTIDE SEQUENCE [LARGE SCALE GENOMIC DNA]</scope>
    <source>
        <strain evidence="2">0110345459</strain>
    </source>
</reference>
<name>A0A0L7QR67_9HYME</name>
<gene>
    <name evidence="2" type="ORF">WH47_04386</name>
</gene>
<feature type="compositionally biased region" description="Low complexity" evidence="1">
    <location>
        <begin position="1148"/>
        <end position="1157"/>
    </location>
</feature>
<dbReference type="SUPFAM" id="SSF48371">
    <property type="entry name" value="ARM repeat"/>
    <property type="match status" value="1"/>
</dbReference>
<dbReference type="PANTHER" id="PTHR22928">
    <property type="entry name" value="TELOMERE-ASSOCIATED PROTEIN RIF1"/>
    <property type="match status" value="1"/>
</dbReference>
<dbReference type="InterPro" id="IPR011989">
    <property type="entry name" value="ARM-like"/>
</dbReference>
<dbReference type="Gene3D" id="1.25.10.10">
    <property type="entry name" value="Leucine-rich Repeat Variant"/>
    <property type="match status" value="1"/>
</dbReference>
<feature type="region of interest" description="Disordered" evidence="1">
    <location>
        <begin position="1727"/>
        <end position="1775"/>
    </location>
</feature>
<feature type="compositionally biased region" description="Basic and acidic residues" evidence="1">
    <location>
        <begin position="1015"/>
        <end position="1026"/>
    </location>
</feature>